<dbReference type="STRING" id="1428628.WN71_026790"/>
<keyword evidence="3" id="KW-1185">Reference proteome</keyword>
<accession>A0A1J4NR73</accession>
<dbReference type="AlphaFoldDB" id="A0A1J4NR73"/>
<dbReference type="EMBL" id="LAVA02000070">
    <property type="protein sequence ID" value="OIJ64808.1"/>
    <property type="molecule type" value="Genomic_DNA"/>
</dbReference>
<dbReference type="Proteomes" id="UP000034196">
    <property type="component" value="Unassembled WGS sequence"/>
</dbReference>
<comment type="caution">
    <text evidence="2">The sequence shown here is derived from an EMBL/GenBank/DDBJ whole genome shotgun (WGS) entry which is preliminary data.</text>
</comment>
<sequence length="63" mass="6660">MIHQVSHQAAGTGPTDVRLALEVAYALHPPVPRAPEVAAPAASANRAAGRRTTARRRRTPVRG</sequence>
<proteinExistence type="predicted"/>
<evidence type="ECO:0000313" key="3">
    <source>
        <dbReference type="Proteomes" id="UP000034196"/>
    </source>
</evidence>
<reference evidence="2" key="1">
    <citation type="submission" date="2016-10" db="EMBL/GenBank/DDBJ databases">
        <title>Genome sequence of Streptomyces mangrovisoli MUSC 149.</title>
        <authorList>
            <person name="Lee L.-H."/>
            <person name="Ser H.-L."/>
        </authorList>
    </citation>
    <scope>NUCLEOTIDE SEQUENCE [LARGE SCALE GENOMIC DNA]</scope>
    <source>
        <strain evidence="2">MUSC 149</strain>
    </source>
</reference>
<gene>
    <name evidence="2" type="ORF">WN71_026790</name>
</gene>
<feature type="compositionally biased region" description="Low complexity" evidence="1">
    <location>
        <begin position="34"/>
        <end position="47"/>
    </location>
</feature>
<name>A0A1J4NR73_9ACTN</name>
<evidence type="ECO:0000313" key="2">
    <source>
        <dbReference type="EMBL" id="OIJ64808.1"/>
    </source>
</evidence>
<protein>
    <submittedName>
        <fullName evidence="2">Uncharacterized protein</fullName>
    </submittedName>
</protein>
<dbReference type="RefSeq" id="WP_046591452.1">
    <property type="nucleotide sequence ID" value="NZ_LAVA02000070.1"/>
</dbReference>
<feature type="compositionally biased region" description="Basic residues" evidence="1">
    <location>
        <begin position="48"/>
        <end position="63"/>
    </location>
</feature>
<evidence type="ECO:0000256" key="1">
    <source>
        <dbReference type="SAM" id="MobiDB-lite"/>
    </source>
</evidence>
<organism evidence="2 3">
    <name type="scientific">Streptomyces mangrovisoli</name>
    <dbReference type="NCBI Taxonomy" id="1428628"/>
    <lineage>
        <taxon>Bacteria</taxon>
        <taxon>Bacillati</taxon>
        <taxon>Actinomycetota</taxon>
        <taxon>Actinomycetes</taxon>
        <taxon>Kitasatosporales</taxon>
        <taxon>Streptomycetaceae</taxon>
        <taxon>Streptomyces</taxon>
    </lineage>
</organism>
<feature type="region of interest" description="Disordered" evidence="1">
    <location>
        <begin position="34"/>
        <end position="63"/>
    </location>
</feature>